<evidence type="ECO:0000313" key="4">
    <source>
        <dbReference type="Proteomes" id="UP000224740"/>
    </source>
</evidence>
<dbReference type="Pfam" id="PF03473">
    <property type="entry name" value="MOSC"/>
    <property type="match status" value="1"/>
</dbReference>
<evidence type="ECO:0000259" key="1">
    <source>
        <dbReference type="PROSITE" id="PS51340"/>
    </source>
</evidence>
<protein>
    <submittedName>
        <fullName evidence="2">MOSC domain-containing protein</fullName>
    </submittedName>
</protein>
<dbReference type="GO" id="GO:0030151">
    <property type="term" value="F:molybdenum ion binding"/>
    <property type="evidence" value="ECO:0007669"/>
    <property type="project" value="InterPro"/>
</dbReference>
<reference evidence="2 5" key="3">
    <citation type="submission" date="2018-08" db="EMBL/GenBank/DDBJ databases">
        <title>Complete genome of the Arcobacter marinus type strain JCM 15502.</title>
        <authorList>
            <person name="Miller W.G."/>
            <person name="Yee E."/>
            <person name="Huynh S."/>
            <person name="Parker C.T."/>
        </authorList>
    </citation>
    <scope>NUCLEOTIDE SEQUENCE [LARGE SCALE GENOMIC DNA]</scope>
    <source>
        <strain evidence="2 5">JCM 15502</strain>
    </source>
</reference>
<dbReference type="EMBL" id="CP032101">
    <property type="protein sequence ID" value="AXX86460.1"/>
    <property type="molecule type" value="Genomic_DNA"/>
</dbReference>
<dbReference type="AlphaFoldDB" id="A0A347TIN2"/>
<reference evidence="4" key="1">
    <citation type="submission" date="2017-09" db="EMBL/GenBank/DDBJ databases">
        <title>Arcobacter canalis sp. nov., a new species isolated from a water canal contaminated with urban sewage.</title>
        <authorList>
            <person name="Perez-Cataluna A."/>
            <person name="Salas-Masso N."/>
            <person name="Figueras M.J."/>
        </authorList>
    </citation>
    <scope>NUCLEOTIDE SEQUENCE [LARGE SCALE GENOMIC DNA]</scope>
    <source>
        <strain evidence="4">CECT 7727</strain>
    </source>
</reference>
<keyword evidence="4" id="KW-1185">Reference proteome</keyword>
<dbReference type="RefSeq" id="WP_099310934.1">
    <property type="nucleotide sequence ID" value="NZ_CP032101.1"/>
</dbReference>
<evidence type="ECO:0000313" key="3">
    <source>
        <dbReference type="EMBL" id="PHO15452.1"/>
    </source>
</evidence>
<dbReference type="KEGG" id="amar:AMRN_0705"/>
<dbReference type="InterPro" id="IPR011037">
    <property type="entry name" value="Pyrv_Knase-like_insert_dom_sf"/>
</dbReference>
<dbReference type="EMBL" id="NXAO01000026">
    <property type="protein sequence ID" value="PHO15452.1"/>
    <property type="molecule type" value="Genomic_DNA"/>
</dbReference>
<dbReference type="Proteomes" id="UP000264693">
    <property type="component" value="Chromosome"/>
</dbReference>
<feature type="domain" description="MOSC" evidence="1">
    <location>
        <begin position="23"/>
        <end position="147"/>
    </location>
</feature>
<evidence type="ECO:0000313" key="2">
    <source>
        <dbReference type="EMBL" id="AXX86460.1"/>
    </source>
</evidence>
<dbReference type="PROSITE" id="PS51340">
    <property type="entry name" value="MOSC"/>
    <property type="match status" value="1"/>
</dbReference>
<dbReference type="InterPro" id="IPR005302">
    <property type="entry name" value="MoCF_Sase_C"/>
</dbReference>
<accession>A0A347TIN2</accession>
<gene>
    <name evidence="2" type="ORF">AMRN_0705</name>
    <name evidence="3" type="ORF">CPH92_06510</name>
</gene>
<dbReference type="Proteomes" id="UP000224740">
    <property type="component" value="Unassembled WGS sequence"/>
</dbReference>
<sequence>MISLGKVLGTFSAKKDLQSSPRPQVKRLNLITGYGIAFDKFAGKDLNKSVMIVGIKAYEIAKENNIDLVYGSLGENILLDFDPHEFKVGDIFYINNCAIQITESCTVCKHLSKFDNKLPKLLKNNRGLYCKIISDGEITEQMQVKIKG</sequence>
<dbReference type="Gene3D" id="2.40.33.20">
    <property type="entry name" value="PK beta-barrel domain-like"/>
    <property type="match status" value="1"/>
</dbReference>
<dbReference type="GO" id="GO:0003824">
    <property type="term" value="F:catalytic activity"/>
    <property type="evidence" value="ECO:0007669"/>
    <property type="project" value="InterPro"/>
</dbReference>
<evidence type="ECO:0000313" key="5">
    <source>
        <dbReference type="Proteomes" id="UP000264693"/>
    </source>
</evidence>
<organism evidence="2 5">
    <name type="scientific">Malaciobacter marinus</name>
    <dbReference type="NCBI Taxonomy" id="505249"/>
    <lineage>
        <taxon>Bacteria</taxon>
        <taxon>Pseudomonadati</taxon>
        <taxon>Campylobacterota</taxon>
        <taxon>Epsilonproteobacteria</taxon>
        <taxon>Campylobacterales</taxon>
        <taxon>Arcobacteraceae</taxon>
        <taxon>Malaciobacter</taxon>
    </lineage>
</organism>
<dbReference type="SUPFAM" id="SSF50800">
    <property type="entry name" value="PK beta-barrel domain-like"/>
    <property type="match status" value="1"/>
</dbReference>
<proteinExistence type="predicted"/>
<name>A0A347TIN2_9BACT</name>
<dbReference type="GO" id="GO:0030170">
    <property type="term" value="F:pyridoxal phosphate binding"/>
    <property type="evidence" value="ECO:0007669"/>
    <property type="project" value="InterPro"/>
</dbReference>
<reference evidence="3" key="2">
    <citation type="submission" date="2017-09" db="EMBL/GenBank/DDBJ databases">
        <authorList>
            <person name="Perez-Cataluna A."/>
            <person name="Figueras M.J."/>
            <person name="Salas-Masso N."/>
        </authorList>
    </citation>
    <scope>NUCLEOTIDE SEQUENCE</scope>
    <source>
        <strain evidence="3">CECT 7727</strain>
    </source>
</reference>